<feature type="transmembrane region" description="Helical" evidence="3">
    <location>
        <begin position="62"/>
        <end position="81"/>
    </location>
</feature>
<organism evidence="5 6">
    <name type="scientific">Recurvomyces mirabilis</name>
    <dbReference type="NCBI Taxonomy" id="574656"/>
    <lineage>
        <taxon>Eukaryota</taxon>
        <taxon>Fungi</taxon>
        <taxon>Dikarya</taxon>
        <taxon>Ascomycota</taxon>
        <taxon>Pezizomycotina</taxon>
        <taxon>Dothideomycetes</taxon>
        <taxon>Dothideomycetidae</taxon>
        <taxon>Mycosphaerellales</taxon>
        <taxon>Teratosphaeriaceae</taxon>
        <taxon>Recurvomyces</taxon>
    </lineage>
</organism>
<feature type="region of interest" description="Disordered" evidence="2">
    <location>
        <begin position="845"/>
        <end position="866"/>
    </location>
</feature>
<dbReference type="Gene3D" id="1.10.630.10">
    <property type="entry name" value="Cytochrome P450"/>
    <property type="match status" value="1"/>
</dbReference>
<gene>
    <name evidence="5" type="ORF">LTR78_005067</name>
</gene>
<dbReference type="InterPro" id="IPR001128">
    <property type="entry name" value="Cyt_P450"/>
</dbReference>
<dbReference type="SUPFAM" id="SSF48264">
    <property type="entry name" value="Cytochrome P450"/>
    <property type="match status" value="1"/>
</dbReference>
<feature type="compositionally biased region" description="Basic and acidic residues" evidence="2">
    <location>
        <begin position="718"/>
        <end position="749"/>
    </location>
</feature>
<feature type="chain" id="PRO_5041941889" evidence="4">
    <location>
        <begin position="19"/>
        <end position="960"/>
    </location>
</feature>
<reference evidence="5" key="1">
    <citation type="submission" date="2023-07" db="EMBL/GenBank/DDBJ databases">
        <title>Black Yeasts Isolated from many extreme environments.</title>
        <authorList>
            <person name="Coleine C."/>
            <person name="Stajich J.E."/>
            <person name="Selbmann L."/>
        </authorList>
    </citation>
    <scope>NUCLEOTIDE SEQUENCE</scope>
    <source>
        <strain evidence="5">CCFEE 5485</strain>
    </source>
</reference>
<dbReference type="PANTHER" id="PTHR24305:SF166">
    <property type="entry name" value="CYTOCHROME P450 12A4, MITOCHONDRIAL-RELATED"/>
    <property type="match status" value="1"/>
</dbReference>
<proteinExistence type="inferred from homology"/>
<keyword evidence="4" id="KW-0732">Signal</keyword>
<sequence length="960" mass="104783">MLTFNTTLLNHLLDLASTTNPPPNLCDSNLALFVIAGLLTITTGSILCTTPPTPEHKRNRGLLQYIWAVSAITLALGQQALHPLELRVFVLPPPVLLLSAAIEMLAFLRTFLAHLHTIPATILAKRTIFWKLLHISRGTYEAAVRNLHAVHGGIVQVGPREYNIGNSTYFDRCAQLEQIRPSPADSDSIVSEKISVLVAQALSMANIFSYERAIERCNAKLIHTLNHYAANGDSVKISDLLTSYVFDVMFVTTTGQPAGFLDQPTNTAKLMAAMRTWKFYSVLYGAYFRFHPFIDKVAKIAINPNEALSLVLERLPDLRDATGGVVAYVRDYIDAEDEDEIRQLLIATAALITSASDPLITHLLTTLYHVYRTREVLQAVRNEIVAARIYQPPRLKYILKKRDDLLLLHAVLKETLRLHPIYTADFIAPEGGVMIGDKLVQADFGAGTHSHQHEDLHYALIVKLLVQILPNIDLDMAATMLPCNAMPTIGDIRQHLVIKVNLPKTSIIRPPTTPLRATAPAFAPDTTTGPELPPSLTFSNAAKYISSLTLGRIFTPFQVAELAASIEPGNQSPTLSAASTAESESGVSAEDRAELARLLGDNATRRLLEKFDSGQPLTARPAVRTWIMRHKPSRSQAHELIERVWVGRLDHKTDPKTNRMWIKLKRDTAPIDSPLQASRNTKVISKAVSSTSRSQTVTHSVWGAFASDESAKRAVAKAEGDAIAADPERAAAQRKESADVLAEKKEANKEAPSTKFTTVFKQTSFKETTDGKLGGPRKLIDKVVESDGNDETSSATDSTEASITDDAGGIALPAKAKPAFIPPHLRKRAVAAETTITETAAAPAFKPYHSVTPPTTQDPTRNAPAKASSALLYVPPQVRGRSVTKHDSPAASPAHSPSETAHSPPPMVFKQRGSPSPTTSPSKRPARSVTPPYLRKRSVSPPQVAQVIEWVAARLPMPFA</sequence>
<dbReference type="Proteomes" id="UP001274830">
    <property type="component" value="Unassembled WGS sequence"/>
</dbReference>
<feature type="compositionally biased region" description="Low complexity" evidence="2">
    <location>
        <begin position="889"/>
        <end position="902"/>
    </location>
</feature>
<name>A0AAE1C1Y1_9PEZI</name>
<dbReference type="InterPro" id="IPR050121">
    <property type="entry name" value="Cytochrome_P450_monoxygenase"/>
</dbReference>
<dbReference type="AlphaFoldDB" id="A0AAE1C1Y1"/>
<dbReference type="PANTHER" id="PTHR24305">
    <property type="entry name" value="CYTOCHROME P450"/>
    <property type="match status" value="1"/>
</dbReference>
<evidence type="ECO:0000256" key="1">
    <source>
        <dbReference type="ARBA" id="ARBA00010617"/>
    </source>
</evidence>
<dbReference type="GO" id="GO:0005506">
    <property type="term" value="F:iron ion binding"/>
    <property type="evidence" value="ECO:0007669"/>
    <property type="project" value="InterPro"/>
</dbReference>
<dbReference type="Pfam" id="PF00067">
    <property type="entry name" value="p450"/>
    <property type="match status" value="1"/>
</dbReference>
<protein>
    <submittedName>
        <fullName evidence="5">Uncharacterized protein</fullName>
    </submittedName>
</protein>
<dbReference type="GO" id="GO:0020037">
    <property type="term" value="F:heme binding"/>
    <property type="evidence" value="ECO:0007669"/>
    <property type="project" value="InterPro"/>
</dbReference>
<comment type="caution">
    <text evidence="5">The sequence shown here is derived from an EMBL/GenBank/DDBJ whole genome shotgun (WGS) entry which is preliminary data.</text>
</comment>
<evidence type="ECO:0000256" key="3">
    <source>
        <dbReference type="SAM" id="Phobius"/>
    </source>
</evidence>
<feature type="region of interest" description="Disordered" evidence="2">
    <location>
        <begin position="783"/>
        <end position="804"/>
    </location>
</feature>
<comment type="similarity">
    <text evidence="1">Belongs to the cytochrome P450 family.</text>
</comment>
<keyword evidence="3" id="KW-0812">Transmembrane</keyword>
<accession>A0AAE1C1Y1</accession>
<evidence type="ECO:0000256" key="4">
    <source>
        <dbReference type="SAM" id="SignalP"/>
    </source>
</evidence>
<dbReference type="EMBL" id="JAUTXT010000016">
    <property type="protein sequence ID" value="KAK3675133.1"/>
    <property type="molecule type" value="Genomic_DNA"/>
</dbReference>
<feature type="region of interest" description="Disordered" evidence="2">
    <location>
        <begin position="569"/>
        <end position="589"/>
    </location>
</feature>
<keyword evidence="3" id="KW-0472">Membrane</keyword>
<keyword evidence="6" id="KW-1185">Reference proteome</keyword>
<dbReference type="GO" id="GO:0016705">
    <property type="term" value="F:oxidoreductase activity, acting on paired donors, with incorporation or reduction of molecular oxygen"/>
    <property type="evidence" value="ECO:0007669"/>
    <property type="project" value="InterPro"/>
</dbReference>
<feature type="transmembrane region" description="Helical" evidence="3">
    <location>
        <begin position="30"/>
        <end position="50"/>
    </location>
</feature>
<dbReference type="InterPro" id="IPR036396">
    <property type="entry name" value="Cyt_P450_sf"/>
</dbReference>
<feature type="region of interest" description="Disordered" evidence="2">
    <location>
        <begin position="879"/>
        <end position="941"/>
    </location>
</feature>
<evidence type="ECO:0000256" key="2">
    <source>
        <dbReference type="SAM" id="MobiDB-lite"/>
    </source>
</evidence>
<feature type="signal peptide" evidence="4">
    <location>
        <begin position="1"/>
        <end position="18"/>
    </location>
</feature>
<keyword evidence="3" id="KW-1133">Transmembrane helix</keyword>
<evidence type="ECO:0000313" key="5">
    <source>
        <dbReference type="EMBL" id="KAK3675133.1"/>
    </source>
</evidence>
<evidence type="ECO:0000313" key="6">
    <source>
        <dbReference type="Proteomes" id="UP001274830"/>
    </source>
</evidence>
<feature type="compositionally biased region" description="Low complexity" evidence="2">
    <location>
        <begin position="791"/>
        <end position="804"/>
    </location>
</feature>
<feature type="compositionally biased region" description="Low complexity" evidence="2">
    <location>
        <begin position="576"/>
        <end position="588"/>
    </location>
</feature>
<feature type="region of interest" description="Disordered" evidence="2">
    <location>
        <begin position="718"/>
        <end position="753"/>
    </location>
</feature>
<dbReference type="GO" id="GO:0004497">
    <property type="term" value="F:monooxygenase activity"/>
    <property type="evidence" value="ECO:0007669"/>
    <property type="project" value="InterPro"/>
</dbReference>